<dbReference type="AlphaFoldDB" id="A0AAX4K0X6"/>
<feature type="domain" description="Nudix hydrolase" evidence="11">
    <location>
        <begin position="301"/>
        <end position="429"/>
    </location>
</feature>
<dbReference type="PANTHER" id="PTHR42904:SF6">
    <property type="entry name" value="NAD-CAPPED RNA HYDROLASE NUDT12"/>
    <property type="match status" value="1"/>
</dbReference>
<dbReference type="InterPro" id="IPR015797">
    <property type="entry name" value="NUDIX_hydrolase-like_dom_sf"/>
</dbReference>
<evidence type="ECO:0000256" key="3">
    <source>
        <dbReference type="ARBA" id="ARBA00009595"/>
    </source>
</evidence>
<comment type="cofactor">
    <cofactor evidence="1">
        <name>Mg(2+)</name>
        <dbReference type="ChEBI" id="CHEBI:18420"/>
    </cofactor>
</comment>
<evidence type="ECO:0000313" key="13">
    <source>
        <dbReference type="Proteomes" id="UP001355207"/>
    </source>
</evidence>
<gene>
    <name evidence="12" type="ORF">L201_005431</name>
</gene>
<evidence type="ECO:0000256" key="9">
    <source>
        <dbReference type="ARBA" id="ARBA00023679"/>
    </source>
</evidence>
<dbReference type="GO" id="GO:0006742">
    <property type="term" value="P:NADP+ catabolic process"/>
    <property type="evidence" value="ECO:0007669"/>
    <property type="project" value="TreeGrafter"/>
</dbReference>
<evidence type="ECO:0000313" key="12">
    <source>
        <dbReference type="EMBL" id="WWC90495.1"/>
    </source>
</evidence>
<evidence type="ECO:0000256" key="10">
    <source>
        <dbReference type="SAM" id="MobiDB-lite"/>
    </source>
</evidence>
<dbReference type="EMBL" id="CP144104">
    <property type="protein sequence ID" value="WWC90495.1"/>
    <property type="molecule type" value="Genomic_DNA"/>
</dbReference>
<dbReference type="InterPro" id="IPR049734">
    <property type="entry name" value="NudC-like_C"/>
</dbReference>
<evidence type="ECO:0000256" key="1">
    <source>
        <dbReference type="ARBA" id="ARBA00001946"/>
    </source>
</evidence>
<dbReference type="PROSITE" id="PS51462">
    <property type="entry name" value="NUDIX"/>
    <property type="match status" value="1"/>
</dbReference>
<dbReference type="RefSeq" id="XP_066077258.1">
    <property type="nucleotide sequence ID" value="XM_066221161.1"/>
</dbReference>
<proteinExistence type="inferred from homology"/>
<evidence type="ECO:0000256" key="5">
    <source>
        <dbReference type="ARBA" id="ARBA00022723"/>
    </source>
</evidence>
<dbReference type="NCBIfam" id="NF001299">
    <property type="entry name" value="PRK00241.1"/>
    <property type="match status" value="1"/>
</dbReference>
<evidence type="ECO:0000256" key="4">
    <source>
        <dbReference type="ARBA" id="ARBA00012381"/>
    </source>
</evidence>
<dbReference type="Pfam" id="PF00293">
    <property type="entry name" value="NUDIX"/>
    <property type="match status" value="1"/>
</dbReference>
<dbReference type="GeneID" id="91096101"/>
<dbReference type="SUPFAM" id="SSF55811">
    <property type="entry name" value="Nudix"/>
    <property type="match status" value="1"/>
</dbReference>
<organism evidence="12 13">
    <name type="scientific">Kwoniella dendrophila CBS 6074</name>
    <dbReference type="NCBI Taxonomy" id="1295534"/>
    <lineage>
        <taxon>Eukaryota</taxon>
        <taxon>Fungi</taxon>
        <taxon>Dikarya</taxon>
        <taxon>Basidiomycota</taxon>
        <taxon>Agaricomycotina</taxon>
        <taxon>Tremellomycetes</taxon>
        <taxon>Tremellales</taxon>
        <taxon>Cryptococcaceae</taxon>
        <taxon>Kwoniella</taxon>
    </lineage>
</organism>
<dbReference type="CDD" id="cd03429">
    <property type="entry name" value="NUDIX_NADH_pyrophosphatase_Nudt13"/>
    <property type="match status" value="1"/>
</dbReference>
<keyword evidence="13" id="KW-1185">Reference proteome</keyword>
<accession>A0AAX4K0X6</accession>
<sequence length="490" mass="54144">MNLAIKSVRVNLKRPINQIYKPVFRARRNIFISSFPPTTTLNPTTALHTKLLNSISNFSTTTSKSKEQRSVYMGDNIVNFYAGQPPLNRVAFQRHSSEIMNRHLHNSETKFLIFKEARPLVKKGETGKILFLTKDQIGNQLGQEFGTAPVDAATDSKKLYETSRLPETQPALVFLGIDDRQSPTTNSSSKIDHQNPQGIPYFALDTGKNAQEWDTKVAELGGEWGDARASGGAMDIWEAGVYAQGRALIDWNVRNKFCPACGSPTYSLWAGWKRNCTTAVNPIEGKEPCFSTKGLHNFAYPRTDPVIIMGILDSTGEKILLGRQKSWPKGMYSCLAGFIEPGETFEDATRREVLEEAGIEVGPVRYSSSQPWPFPSNLMVGTFGRAKDGQTIRLDLDNELEDAQWFSKSLIQSIISSPTGSTYTKADYKKLDDKSDQESSAALAPSEKKPEELVSKGGEIGISRVPPGTAIAGQLIRQWVDGGLDLVSKL</sequence>
<dbReference type="Proteomes" id="UP001355207">
    <property type="component" value="Chromosome 7"/>
</dbReference>
<feature type="region of interest" description="Disordered" evidence="10">
    <location>
        <begin position="434"/>
        <end position="466"/>
    </location>
</feature>
<dbReference type="InterPro" id="IPR000086">
    <property type="entry name" value="NUDIX_hydrolase_dom"/>
</dbReference>
<dbReference type="Gene3D" id="3.90.79.10">
    <property type="entry name" value="Nucleoside Triphosphate Pyrophosphohydrolase"/>
    <property type="match status" value="1"/>
</dbReference>
<dbReference type="GO" id="GO:0035529">
    <property type="term" value="F:NADH pyrophosphatase activity"/>
    <property type="evidence" value="ECO:0007669"/>
    <property type="project" value="TreeGrafter"/>
</dbReference>
<evidence type="ECO:0000259" key="11">
    <source>
        <dbReference type="PROSITE" id="PS51462"/>
    </source>
</evidence>
<evidence type="ECO:0000256" key="2">
    <source>
        <dbReference type="ARBA" id="ARBA00001947"/>
    </source>
</evidence>
<evidence type="ECO:0000256" key="8">
    <source>
        <dbReference type="ARBA" id="ARBA00023027"/>
    </source>
</evidence>
<dbReference type="InterPro" id="IPR015375">
    <property type="entry name" value="NADH_PPase-like_N"/>
</dbReference>
<dbReference type="PANTHER" id="PTHR42904">
    <property type="entry name" value="NUDIX HYDROLASE, NUDC SUBFAMILY"/>
    <property type="match status" value="1"/>
</dbReference>
<protein>
    <recommendedName>
        <fullName evidence="4">NAD(+) diphosphatase</fullName>
        <ecNumber evidence="4">3.6.1.22</ecNumber>
    </recommendedName>
</protein>
<comment type="cofactor">
    <cofactor evidence="2">
        <name>Zn(2+)</name>
        <dbReference type="ChEBI" id="CHEBI:29105"/>
    </cofactor>
</comment>
<dbReference type="InterPro" id="IPR050241">
    <property type="entry name" value="NAD-cap_RNA_hydrolase_NudC"/>
</dbReference>
<evidence type="ECO:0000256" key="7">
    <source>
        <dbReference type="ARBA" id="ARBA00022842"/>
    </source>
</evidence>
<dbReference type="GO" id="GO:0005829">
    <property type="term" value="C:cytosol"/>
    <property type="evidence" value="ECO:0007669"/>
    <property type="project" value="TreeGrafter"/>
</dbReference>
<evidence type="ECO:0000256" key="6">
    <source>
        <dbReference type="ARBA" id="ARBA00022801"/>
    </source>
</evidence>
<keyword evidence="7" id="KW-0460">Magnesium</keyword>
<dbReference type="EC" id="3.6.1.22" evidence="4"/>
<dbReference type="Pfam" id="PF09296">
    <property type="entry name" value="NUDIX-like"/>
    <property type="match status" value="1"/>
</dbReference>
<comment type="similarity">
    <text evidence="3">Belongs to the Nudix hydrolase family. NudC subfamily.</text>
</comment>
<comment type="catalytic activity">
    <reaction evidence="9">
        <text>a 5'-end NAD(+)-phospho-ribonucleoside in mRNA + H2O = a 5'-end phospho-adenosine-phospho-ribonucleoside in mRNA + beta-nicotinamide D-ribonucleotide + 2 H(+)</text>
        <dbReference type="Rhea" id="RHEA:60876"/>
        <dbReference type="Rhea" id="RHEA-COMP:15698"/>
        <dbReference type="Rhea" id="RHEA-COMP:15719"/>
        <dbReference type="ChEBI" id="CHEBI:14649"/>
        <dbReference type="ChEBI" id="CHEBI:15377"/>
        <dbReference type="ChEBI" id="CHEBI:15378"/>
        <dbReference type="ChEBI" id="CHEBI:144029"/>
        <dbReference type="ChEBI" id="CHEBI:144051"/>
    </reaction>
    <physiologicalReaction direction="left-to-right" evidence="9">
        <dbReference type="Rhea" id="RHEA:60877"/>
    </physiologicalReaction>
</comment>
<keyword evidence="8" id="KW-0520">NAD</keyword>
<name>A0AAX4K0X6_9TREE</name>
<dbReference type="GO" id="GO:0019677">
    <property type="term" value="P:NAD+ catabolic process"/>
    <property type="evidence" value="ECO:0007669"/>
    <property type="project" value="TreeGrafter"/>
</dbReference>
<keyword evidence="6" id="KW-0378">Hydrolase</keyword>
<dbReference type="GO" id="GO:0005777">
    <property type="term" value="C:peroxisome"/>
    <property type="evidence" value="ECO:0007669"/>
    <property type="project" value="TreeGrafter"/>
</dbReference>
<dbReference type="Gene3D" id="3.90.79.20">
    <property type="match status" value="1"/>
</dbReference>
<keyword evidence="5" id="KW-0479">Metal-binding</keyword>
<dbReference type="GO" id="GO:0046872">
    <property type="term" value="F:metal ion binding"/>
    <property type="evidence" value="ECO:0007669"/>
    <property type="project" value="UniProtKB-KW"/>
</dbReference>
<reference evidence="12 13" key="1">
    <citation type="submission" date="2024-01" db="EMBL/GenBank/DDBJ databases">
        <title>Comparative genomics of Cryptococcus and Kwoniella reveals pathogenesis evolution and contrasting modes of karyotype evolution via chromosome fusion or intercentromeric recombination.</title>
        <authorList>
            <person name="Coelho M.A."/>
            <person name="David-Palma M."/>
            <person name="Shea T."/>
            <person name="Bowers K."/>
            <person name="McGinley-Smith S."/>
            <person name="Mohammad A.W."/>
            <person name="Gnirke A."/>
            <person name="Yurkov A.M."/>
            <person name="Nowrousian M."/>
            <person name="Sun S."/>
            <person name="Cuomo C.A."/>
            <person name="Heitman J."/>
        </authorList>
    </citation>
    <scope>NUCLEOTIDE SEQUENCE [LARGE SCALE GENOMIC DNA]</scope>
    <source>
        <strain evidence="12 13">CBS 6074</strain>
    </source>
</reference>